<evidence type="ECO:0000256" key="6">
    <source>
        <dbReference type="SAM" id="MobiDB-lite"/>
    </source>
</evidence>
<dbReference type="GO" id="GO:0000160">
    <property type="term" value="P:phosphorelay signal transduction system"/>
    <property type="evidence" value="ECO:0007669"/>
    <property type="project" value="InterPro"/>
</dbReference>
<dbReference type="PROSITE" id="PS50043">
    <property type="entry name" value="HTH_LUXR_2"/>
    <property type="match status" value="1"/>
</dbReference>
<dbReference type="InterPro" id="IPR036388">
    <property type="entry name" value="WH-like_DNA-bd_sf"/>
</dbReference>
<dbReference type="InterPro" id="IPR011006">
    <property type="entry name" value="CheY-like_superfamily"/>
</dbReference>
<gene>
    <name evidence="9" type="ORF">PS9374_06139</name>
</gene>
<accession>A0A161LMP6</accession>
<dbReference type="AlphaFoldDB" id="A0A161LMP6"/>
<evidence type="ECO:0000313" key="9">
    <source>
        <dbReference type="EMBL" id="GAT70457.1"/>
    </source>
</evidence>
<dbReference type="SMART" id="SM00448">
    <property type="entry name" value="REC"/>
    <property type="match status" value="1"/>
</dbReference>
<dbReference type="Pfam" id="PF00072">
    <property type="entry name" value="Response_reg"/>
    <property type="match status" value="1"/>
</dbReference>
<keyword evidence="4" id="KW-0804">Transcription</keyword>
<feature type="modified residue" description="4-aspartylphosphate" evidence="5">
    <location>
        <position position="111"/>
    </location>
</feature>
<evidence type="ECO:0000259" key="7">
    <source>
        <dbReference type="PROSITE" id="PS50043"/>
    </source>
</evidence>
<reference evidence="9 10" key="1">
    <citation type="journal article" date="2016" name="Genome Announc.">
        <title>Draft Genome Sequence of Planomonospora sphaerica JCM9374, a Rare Actinomycete.</title>
        <authorList>
            <person name="Dohra H."/>
            <person name="Suzuki T."/>
            <person name="Inoue Y."/>
            <person name="Kodani S."/>
        </authorList>
    </citation>
    <scope>NUCLEOTIDE SEQUENCE [LARGE SCALE GENOMIC DNA]</scope>
    <source>
        <strain evidence="9 10">JCM 9374</strain>
    </source>
</reference>
<evidence type="ECO:0000256" key="2">
    <source>
        <dbReference type="ARBA" id="ARBA00023015"/>
    </source>
</evidence>
<feature type="region of interest" description="Disordered" evidence="6">
    <location>
        <begin position="1"/>
        <end position="36"/>
    </location>
</feature>
<dbReference type="Pfam" id="PF00196">
    <property type="entry name" value="GerE"/>
    <property type="match status" value="1"/>
</dbReference>
<keyword evidence="2" id="KW-0805">Transcription regulation</keyword>
<dbReference type="GO" id="GO:0006355">
    <property type="term" value="P:regulation of DNA-templated transcription"/>
    <property type="evidence" value="ECO:0007669"/>
    <property type="project" value="InterPro"/>
</dbReference>
<evidence type="ECO:0000256" key="3">
    <source>
        <dbReference type="ARBA" id="ARBA00023125"/>
    </source>
</evidence>
<dbReference type="EMBL" id="BDCX01000017">
    <property type="protein sequence ID" value="GAT70457.1"/>
    <property type="molecule type" value="Genomic_DNA"/>
</dbReference>
<dbReference type="GO" id="GO:0003677">
    <property type="term" value="F:DNA binding"/>
    <property type="evidence" value="ECO:0007669"/>
    <property type="project" value="UniProtKB-KW"/>
</dbReference>
<name>A0A161LMP6_9ACTN</name>
<dbReference type="InterPro" id="IPR000792">
    <property type="entry name" value="Tscrpt_reg_LuxR_C"/>
</dbReference>
<keyword evidence="1 5" id="KW-0597">Phosphoprotein</keyword>
<dbReference type="Gene3D" id="1.10.10.10">
    <property type="entry name" value="Winged helix-like DNA-binding domain superfamily/Winged helix DNA-binding domain"/>
    <property type="match status" value="1"/>
</dbReference>
<sequence>MTTPAGAGEPGTHLTGPGVRTPTGSARTCREPHRRCGPRRVPHPFAAACHHVLVEENQPLRVVIAEDHVILRDGMVELLTGRGCEVVATTGTPEGLHDAVRAHRPDVVIVDIRMPPSFTDEGIRAAERLRADHPDLGVLVFSQHAEPAWATRLLATGAHGAGYLLKERVAAVSQFVDALHRVATGGTALDPEIVDKMMRGGRRRLDRLTGRERQVLELMAQGYSNKSIAARLVVTERAVEKHAASIFGKFELPSTDTDNRRVKAVVTYLTEVGA</sequence>
<dbReference type="PRINTS" id="PR00038">
    <property type="entry name" value="HTHLUXR"/>
</dbReference>
<dbReference type="SUPFAM" id="SSF52172">
    <property type="entry name" value="CheY-like"/>
    <property type="match status" value="1"/>
</dbReference>
<dbReference type="InterPro" id="IPR058245">
    <property type="entry name" value="NreC/VraR/RcsB-like_REC"/>
</dbReference>
<dbReference type="CDD" id="cd06170">
    <property type="entry name" value="LuxR_C_like"/>
    <property type="match status" value="1"/>
</dbReference>
<proteinExistence type="predicted"/>
<protein>
    <submittedName>
        <fullName evidence="9">LuxR family transcriptional regulator</fullName>
    </submittedName>
</protein>
<reference evidence="10" key="2">
    <citation type="submission" date="2016-04" db="EMBL/GenBank/DDBJ databases">
        <title>Planomonospora sphaerica JCM9374 whole genome shotgun sequence.</title>
        <authorList>
            <person name="Suzuki T."/>
            <person name="Dohra H."/>
            <person name="Kodani S."/>
        </authorList>
    </citation>
    <scope>NUCLEOTIDE SEQUENCE [LARGE SCALE GENOMIC DNA]</scope>
    <source>
        <strain evidence="10">JCM 9374</strain>
    </source>
</reference>
<dbReference type="InterPro" id="IPR039420">
    <property type="entry name" value="WalR-like"/>
</dbReference>
<dbReference type="InterPro" id="IPR001789">
    <property type="entry name" value="Sig_transdc_resp-reg_receiver"/>
</dbReference>
<feature type="domain" description="HTH luxR-type" evidence="7">
    <location>
        <begin position="201"/>
        <end position="272"/>
    </location>
</feature>
<dbReference type="Gene3D" id="3.40.50.2300">
    <property type="match status" value="1"/>
</dbReference>
<dbReference type="SMART" id="SM00421">
    <property type="entry name" value="HTH_LUXR"/>
    <property type="match status" value="1"/>
</dbReference>
<evidence type="ECO:0000259" key="8">
    <source>
        <dbReference type="PROSITE" id="PS50110"/>
    </source>
</evidence>
<feature type="domain" description="Response regulatory" evidence="8">
    <location>
        <begin position="61"/>
        <end position="181"/>
    </location>
</feature>
<dbReference type="PROSITE" id="PS50110">
    <property type="entry name" value="RESPONSE_REGULATORY"/>
    <property type="match status" value="1"/>
</dbReference>
<keyword evidence="10" id="KW-1185">Reference proteome</keyword>
<keyword evidence="3" id="KW-0238">DNA-binding</keyword>
<evidence type="ECO:0000313" key="10">
    <source>
        <dbReference type="Proteomes" id="UP000077701"/>
    </source>
</evidence>
<evidence type="ECO:0000256" key="4">
    <source>
        <dbReference type="ARBA" id="ARBA00023163"/>
    </source>
</evidence>
<dbReference type="PANTHER" id="PTHR43214:SF24">
    <property type="entry name" value="TRANSCRIPTIONAL REGULATORY PROTEIN NARL-RELATED"/>
    <property type="match status" value="1"/>
</dbReference>
<dbReference type="Proteomes" id="UP000077701">
    <property type="component" value="Unassembled WGS sequence"/>
</dbReference>
<dbReference type="CDD" id="cd17535">
    <property type="entry name" value="REC_NarL-like"/>
    <property type="match status" value="1"/>
</dbReference>
<organism evidence="9 10">
    <name type="scientific">Planomonospora sphaerica</name>
    <dbReference type="NCBI Taxonomy" id="161355"/>
    <lineage>
        <taxon>Bacteria</taxon>
        <taxon>Bacillati</taxon>
        <taxon>Actinomycetota</taxon>
        <taxon>Actinomycetes</taxon>
        <taxon>Streptosporangiales</taxon>
        <taxon>Streptosporangiaceae</taxon>
        <taxon>Planomonospora</taxon>
    </lineage>
</organism>
<evidence type="ECO:0000256" key="5">
    <source>
        <dbReference type="PROSITE-ProRule" id="PRU00169"/>
    </source>
</evidence>
<dbReference type="STRING" id="161355.PS9374_06139"/>
<comment type="caution">
    <text evidence="9">The sequence shown here is derived from an EMBL/GenBank/DDBJ whole genome shotgun (WGS) entry which is preliminary data.</text>
</comment>
<evidence type="ECO:0000256" key="1">
    <source>
        <dbReference type="ARBA" id="ARBA00022553"/>
    </source>
</evidence>
<dbReference type="PANTHER" id="PTHR43214">
    <property type="entry name" value="TWO-COMPONENT RESPONSE REGULATOR"/>
    <property type="match status" value="1"/>
</dbReference>